<dbReference type="Proteomes" id="UP000181884">
    <property type="component" value="Unassembled WGS sequence"/>
</dbReference>
<keyword evidence="2" id="KW-1185">Reference proteome</keyword>
<dbReference type="EMBL" id="JXKH01000007">
    <property type="protein sequence ID" value="OJG17678.1"/>
    <property type="molecule type" value="Genomic_DNA"/>
</dbReference>
<sequence>MNSLPDEGEPFLSEEGTSFFNYIQEHFNDNNVKKIAVLFSLNSYEDEPISKHLEIPLEKLTIGDFYYKESKLLEITR</sequence>
<evidence type="ECO:0000313" key="2">
    <source>
        <dbReference type="Proteomes" id="UP000181884"/>
    </source>
</evidence>
<dbReference type="AlphaFoldDB" id="A0A1L8RD51"/>
<protein>
    <submittedName>
        <fullName evidence="1">Uncharacterized protein</fullName>
    </submittedName>
</protein>
<evidence type="ECO:0000313" key="1">
    <source>
        <dbReference type="EMBL" id="OJG17678.1"/>
    </source>
</evidence>
<name>A0A1L8RD51_9ENTE</name>
<reference evidence="1 2" key="1">
    <citation type="submission" date="2014-12" db="EMBL/GenBank/DDBJ databases">
        <title>Draft genome sequences of 29 type strains of Enterococci.</title>
        <authorList>
            <person name="Zhong Z."/>
            <person name="Sun Z."/>
            <person name="Liu W."/>
            <person name="Zhang W."/>
            <person name="Zhang H."/>
        </authorList>
    </citation>
    <scope>NUCLEOTIDE SEQUENCE [LARGE SCALE GENOMIC DNA]</scope>
    <source>
        <strain evidence="1 2">DSM 17029</strain>
    </source>
</reference>
<proteinExistence type="predicted"/>
<organism evidence="1 2">
    <name type="scientific">Enterococcus canis</name>
    <dbReference type="NCBI Taxonomy" id="214095"/>
    <lineage>
        <taxon>Bacteria</taxon>
        <taxon>Bacillati</taxon>
        <taxon>Bacillota</taxon>
        <taxon>Bacilli</taxon>
        <taxon>Lactobacillales</taxon>
        <taxon>Enterococcaceae</taxon>
        <taxon>Enterococcus</taxon>
    </lineage>
</organism>
<accession>A0A1L8RD51</accession>
<gene>
    <name evidence="1" type="ORF">RU97_GL002468</name>
</gene>
<comment type="caution">
    <text evidence="1">The sequence shown here is derived from an EMBL/GenBank/DDBJ whole genome shotgun (WGS) entry which is preliminary data.</text>
</comment>